<proteinExistence type="predicted"/>
<comment type="caution">
    <text evidence="2">The sequence shown here is derived from an EMBL/GenBank/DDBJ whole genome shotgun (WGS) entry which is preliminary data.</text>
</comment>
<dbReference type="Proteomes" id="UP001153365">
    <property type="component" value="Unassembled WGS sequence"/>
</dbReference>
<feature type="signal peptide" evidence="1">
    <location>
        <begin position="1"/>
        <end position="18"/>
    </location>
</feature>
<sequence length="575" mass="66856">MFWLRLCLILWLSPSVIFRVRVAQGFFHSSPLGEAGEHQSLDSALWNSRDIHNTQQNIQTDEQNHNVHSAHPVDSDFSTQMPVEHTNRAEDEILPLDEWLNRKDSAPNLEEAMNSYHGDLWTSAPVDYTSFSGQNHQKQTYSHVGPSHDQGSSFNTVQPNYDEDFFGGYHSNLAPHFDEFPYPDSSFEPQPHQNFEISHDEQMSQYPAFHSMQNYLSNSPNLSENRDRFYQNQDRQLSNFNPASSSENYGFLNIGTAIDHRKNFVFKHSKNSMGKEAYSPAEEKYLFIDTDKSELVSTLNNDFSRFSRKEALSRIPYKSTKNDERYLRSTHEKAVDVINEHNPHNTEEVKVDPRTKTVAVKINAQRRRKTQEKYMIFDYTLKIEWEGSYVLKADICRFADNFEIDTKDTKLGAATTQNHIKIISYLGVNFMKIIAKMYSNDPVSKAFGNDRSLLQYTERFWECCFKNDAGANKLKIFFKSLGIQCSNKELKQFLSTTFLKAKSSPKSIFLRIKTRVTHRTEKKMNYIFSWYFVYFRAMAYYPHLVFAKNHQSGSELKTSIEDKIMHAIDTGEKIL</sequence>
<evidence type="ECO:0000313" key="3">
    <source>
        <dbReference type="Proteomes" id="UP001153365"/>
    </source>
</evidence>
<evidence type="ECO:0000256" key="1">
    <source>
        <dbReference type="SAM" id="SignalP"/>
    </source>
</evidence>
<gene>
    <name evidence="2" type="ORF">PPACK8108_LOCUS25382</name>
</gene>
<reference evidence="2" key="1">
    <citation type="submission" date="2022-06" db="EMBL/GenBank/DDBJ databases">
        <authorList>
            <consortium name="SYNGENTA / RWTH Aachen University"/>
        </authorList>
    </citation>
    <scope>NUCLEOTIDE SEQUENCE</scope>
</reference>
<feature type="chain" id="PRO_5043706828" evidence="1">
    <location>
        <begin position="19"/>
        <end position="575"/>
    </location>
</feature>
<keyword evidence="1" id="KW-0732">Signal</keyword>
<name>A0AAV0BRU5_PHAPC</name>
<dbReference type="AlphaFoldDB" id="A0AAV0BRU5"/>
<accession>A0AAV0BRU5</accession>
<keyword evidence="3" id="KW-1185">Reference proteome</keyword>
<evidence type="ECO:0000313" key="2">
    <source>
        <dbReference type="EMBL" id="CAH7690133.1"/>
    </source>
</evidence>
<protein>
    <submittedName>
        <fullName evidence="2">Expressed protein</fullName>
    </submittedName>
</protein>
<organism evidence="2 3">
    <name type="scientific">Phakopsora pachyrhizi</name>
    <name type="common">Asian soybean rust disease fungus</name>
    <dbReference type="NCBI Taxonomy" id="170000"/>
    <lineage>
        <taxon>Eukaryota</taxon>
        <taxon>Fungi</taxon>
        <taxon>Dikarya</taxon>
        <taxon>Basidiomycota</taxon>
        <taxon>Pucciniomycotina</taxon>
        <taxon>Pucciniomycetes</taxon>
        <taxon>Pucciniales</taxon>
        <taxon>Phakopsoraceae</taxon>
        <taxon>Phakopsora</taxon>
    </lineage>
</organism>
<dbReference type="EMBL" id="CALTRL010006204">
    <property type="protein sequence ID" value="CAH7690133.1"/>
    <property type="molecule type" value="Genomic_DNA"/>
</dbReference>